<gene>
    <name evidence="1" type="ORF">D0Y65_000840</name>
</gene>
<sequence>MKNGLKYGENSLGIPTSLMTSPVAITLPNPLTNTIPTIVSAVTSMSDKMPISEMQQSRELEARKVNAGKNFASLEPRNHEVSNKLAMKANRIEQFIHQKELKRANKGHESHLMSLVNLDNKNGESYEEEAKIMAGEILHGKPYSCLVLKPNKGQGPSDGKVEYDFDISKAYRIFEHLIKDQQIRLKKGHKIQSLDKLKGKKYCKWHNSYIHFTTNCIVFRKDVHRALKEDHFKLANKGLAKMEVDTDPFPKLDINMVSYEEPSSKSKKTKQVWQSKIEGKHKTKGTTRSTLMFERLHPP</sequence>
<evidence type="ECO:0000313" key="2">
    <source>
        <dbReference type="Proteomes" id="UP000289340"/>
    </source>
</evidence>
<name>A0A445M0J5_GLYSO</name>
<evidence type="ECO:0000313" key="1">
    <source>
        <dbReference type="EMBL" id="RZC29021.1"/>
    </source>
</evidence>
<protein>
    <submittedName>
        <fullName evidence="1">Uncharacterized protein</fullName>
    </submittedName>
</protein>
<proteinExistence type="predicted"/>
<dbReference type="Proteomes" id="UP000289340">
    <property type="component" value="Chromosome 1"/>
</dbReference>
<keyword evidence="2" id="KW-1185">Reference proteome</keyword>
<dbReference type="AlphaFoldDB" id="A0A445M0J5"/>
<comment type="caution">
    <text evidence="1">The sequence shown here is derived from an EMBL/GenBank/DDBJ whole genome shotgun (WGS) entry which is preliminary data.</text>
</comment>
<reference evidence="1 2" key="1">
    <citation type="submission" date="2018-09" db="EMBL/GenBank/DDBJ databases">
        <title>A high-quality reference genome of wild soybean provides a powerful tool to mine soybean genomes.</title>
        <authorList>
            <person name="Xie M."/>
            <person name="Chung C.Y.L."/>
            <person name="Li M.-W."/>
            <person name="Wong F.-L."/>
            <person name="Chan T.-F."/>
            <person name="Lam H.-M."/>
        </authorList>
    </citation>
    <scope>NUCLEOTIDE SEQUENCE [LARGE SCALE GENOMIC DNA]</scope>
    <source>
        <strain evidence="2">cv. W05</strain>
        <tissue evidence="1">Hypocotyl of etiolated seedlings</tissue>
    </source>
</reference>
<accession>A0A445M0J5</accession>
<dbReference type="EMBL" id="QZWG01000001">
    <property type="protein sequence ID" value="RZC29021.1"/>
    <property type="molecule type" value="Genomic_DNA"/>
</dbReference>
<organism evidence="1 2">
    <name type="scientific">Glycine soja</name>
    <name type="common">Wild soybean</name>
    <dbReference type="NCBI Taxonomy" id="3848"/>
    <lineage>
        <taxon>Eukaryota</taxon>
        <taxon>Viridiplantae</taxon>
        <taxon>Streptophyta</taxon>
        <taxon>Embryophyta</taxon>
        <taxon>Tracheophyta</taxon>
        <taxon>Spermatophyta</taxon>
        <taxon>Magnoliopsida</taxon>
        <taxon>eudicotyledons</taxon>
        <taxon>Gunneridae</taxon>
        <taxon>Pentapetalae</taxon>
        <taxon>rosids</taxon>
        <taxon>fabids</taxon>
        <taxon>Fabales</taxon>
        <taxon>Fabaceae</taxon>
        <taxon>Papilionoideae</taxon>
        <taxon>50 kb inversion clade</taxon>
        <taxon>NPAAA clade</taxon>
        <taxon>indigoferoid/millettioid clade</taxon>
        <taxon>Phaseoleae</taxon>
        <taxon>Glycine</taxon>
        <taxon>Glycine subgen. Soja</taxon>
    </lineage>
</organism>